<keyword evidence="3" id="KW-0804">Transcription</keyword>
<dbReference type="GO" id="GO:2000036">
    <property type="term" value="P:regulation of stem cell population maintenance"/>
    <property type="evidence" value="ECO:0007669"/>
    <property type="project" value="UniProtKB-ARBA"/>
</dbReference>
<dbReference type="InterPro" id="IPR038635">
    <property type="entry name" value="CCR4-NOT_su2/3/5_C_sf"/>
</dbReference>
<dbReference type="AlphaFoldDB" id="A0A0M3IFI0"/>
<evidence type="ECO:0000256" key="3">
    <source>
        <dbReference type="ARBA" id="ARBA00023163"/>
    </source>
</evidence>
<proteinExistence type="inferred from homology"/>
<feature type="domain" description="NOT2/NOT3/NOT5 C-terminal" evidence="5">
    <location>
        <begin position="162"/>
        <end position="286"/>
    </location>
</feature>
<sequence length="316" mass="35215">MDGVGKKRFDSNIPAANPSQDLLTPPGNASIDGDFANQARGGSASNINYRNQNEEFPALPGKSNIIITNEHLSLGNKDTHTPIQLRSAINPVTDMDRGLQLEPNGQANQALMGPLNDQFGLLGLLAYVRGAREDPMNVSLAVGEDLTAFGLGVQNEERDVCSTFGGPWATRPCRAQDVDAQVPLEYLTKEAVGNRLPNIKLSKMAEDMLFYVFYNFPGEVYQVAVAHELYDRGWRYHMILRLWLARQQQNDLKEKTASYEIGSYNVFDPVEWRVVIKEMKLEYKELEGRPKPPQSLLALGKQREQADMEGVSSNCL</sequence>
<reference evidence="7" key="1">
    <citation type="submission" date="2017-02" db="UniProtKB">
        <authorList>
            <consortium name="WormBaseParasite"/>
        </authorList>
    </citation>
    <scope>IDENTIFICATION</scope>
</reference>
<keyword evidence="6" id="KW-1185">Reference proteome</keyword>
<organism evidence="6 7">
    <name type="scientific">Ascaris lumbricoides</name>
    <name type="common">Giant roundworm</name>
    <dbReference type="NCBI Taxonomy" id="6252"/>
    <lineage>
        <taxon>Eukaryota</taxon>
        <taxon>Metazoa</taxon>
        <taxon>Ecdysozoa</taxon>
        <taxon>Nematoda</taxon>
        <taxon>Chromadorea</taxon>
        <taxon>Rhabditida</taxon>
        <taxon>Spirurina</taxon>
        <taxon>Ascaridomorpha</taxon>
        <taxon>Ascaridoidea</taxon>
        <taxon>Ascarididae</taxon>
        <taxon>Ascaris</taxon>
    </lineage>
</organism>
<name>A0A0M3IFI0_ASCLU</name>
<feature type="compositionally biased region" description="Basic and acidic residues" evidence="4">
    <location>
        <begin position="1"/>
        <end position="10"/>
    </location>
</feature>
<accession>A0A0M3IFI0</accession>
<dbReference type="InterPro" id="IPR007282">
    <property type="entry name" value="NOT2/3/5_C"/>
</dbReference>
<dbReference type="Proteomes" id="UP000036681">
    <property type="component" value="Unplaced"/>
</dbReference>
<dbReference type="InterPro" id="IPR040168">
    <property type="entry name" value="Not2/3/5"/>
</dbReference>
<evidence type="ECO:0000256" key="4">
    <source>
        <dbReference type="SAM" id="MobiDB-lite"/>
    </source>
</evidence>
<evidence type="ECO:0000256" key="1">
    <source>
        <dbReference type="ARBA" id="ARBA00007682"/>
    </source>
</evidence>
<dbReference type="PANTHER" id="PTHR23326">
    <property type="entry name" value="CCR4 NOT-RELATED"/>
    <property type="match status" value="1"/>
</dbReference>
<comment type="similarity">
    <text evidence="1">Belongs to the CNOT2/3/5 family.</text>
</comment>
<feature type="region of interest" description="Disordered" evidence="4">
    <location>
        <begin position="1"/>
        <end position="29"/>
    </location>
</feature>
<keyword evidence="2" id="KW-0805">Transcription regulation</keyword>
<protein>
    <submittedName>
        <fullName evidence="7">NOT2_3_5 domain-containing protein</fullName>
    </submittedName>
</protein>
<evidence type="ECO:0000259" key="5">
    <source>
        <dbReference type="Pfam" id="PF04153"/>
    </source>
</evidence>
<dbReference type="GO" id="GO:0030015">
    <property type="term" value="C:CCR4-NOT core complex"/>
    <property type="evidence" value="ECO:0007669"/>
    <property type="project" value="InterPro"/>
</dbReference>
<dbReference type="WBParaSite" id="ALUE_0001697201-mRNA-1">
    <property type="protein sequence ID" value="ALUE_0001697201-mRNA-1"/>
    <property type="gene ID" value="ALUE_0001697201"/>
</dbReference>
<dbReference type="GO" id="GO:0006355">
    <property type="term" value="P:regulation of DNA-templated transcription"/>
    <property type="evidence" value="ECO:0007669"/>
    <property type="project" value="InterPro"/>
</dbReference>
<evidence type="ECO:0000313" key="7">
    <source>
        <dbReference type="WBParaSite" id="ALUE_0001697201-mRNA-1"/>
    </source>
</evidence>
<dbReference type="Gene3D" id="2.30.30.1020">
    <property type="entry name" value="CCR4-NOT complex subunit 2/3/5, C-terminal domain"/>
    <property type="match status" value="1"/>
</dbReference>
<dbReference type="Pfam" id="PF04153">
    <property type="entry name" value="NOT2_3_5_C"/>
    <property type="match status" value="1"/>
</dbReference>
<evidence type="ECO:0000313" key="6">
    <source>
        <dbReference type="Proteomes" id="UP000036681"/>
    </source>
</evidence>
<evidence type="ECO:0000256" key="2">
    <source>
        <dbReference type="ARBA" id="ARBA00023015"/>
    </source>
</evidence>